<name>A0A426XET6_ENSVE</name>
<proteinExistence type="predicted"/>
<comment type="caution">
    <text evidence="1">The sequence shown here is derived from an EMBL/GenBank/DDBJ whole genome shotgun (WGS) entry which is preliminary data.</text>
</comment>
<evidence type="ECO:0000313" key="2">
    <source>
        <dbReference type="Proteomes" id="UP000287651"/>
    </source>
</evidence>
<dbReference type="EMBL" id="AMZH03021686">
    <property type="protein sequence ID" value="RRT37960.1"/>
    <property type="molecule type" value="Genomic_DNA"/>
</dbReference>
<dbReference type="AlphaFoldDB" id="A0A426XET6"/>
<gene>
    <name evidence="1" type="ORF">B296_00047532</name>
</gene>
<dbReference type="Proteomes" id="UP000287651">
    <property type="component" value="Unassembled WGS sequence"/>
</dbReference>
<reference evidence="1 2" key="1">
    <citation type="journal article" date="2014" name="Agronomy (Basel)">
        <title>A Draft Genome Sequence for Ensete ventricosum, the Drought-Tolerant Tree Against Hunger.</title>
        <authorList>
            <person name="Harrison J."/>
            <person name="Moore K.A."/>
            <person name="Paszkiewicz K."/>
            <person name="Jones T."/>
            <person name="Grant M."/>
            <person name="Ambacheew D."/>
            <person name="Muzemil S."/>
            <person name="Studholme D.J."/>
        </authorList>
    </citation>
    <scope>NUCLEOTIDE SEQUENCE [LARGE SCALE GENOMIC DNA]</scope>
</reference>
<sequence>MIWTVDCNLEHRTVVCNREHLNLIVPRRASPSHLKHETHIIVAQEHCDAQISSVGETSGVFLPSSTVRPLLFRKR</sequence>
<protein>
    <submittedName>
        <fullName evidence="1">Uncharacterized protein</fullName>
    </submittedName>
</protein>
<evidence type="ECO:0000313" key="1">
    <source>
        <dbReference type="EMBL" id="RRT37960.1"/>
    </source>
</evidence>
<organism evidence="1 2">
    <name type="scientific">Ensete ventricosum</name>
    <name type="common">Abyssinian banana</name>
    <name type="synonym">Musa ensete</name>
    <dbReference type="NCBI Taxonomy" id="4639"/>
    <lineage>
        <taxon>Eukaryota</taxon>
        <taxon>Viridiplantae</taxon>
        <taxon>Streptophyta</taxon>
        <taxon>Embryophyta</taxon>
        <taxon>Tracheophyta</taxon>
        <taxon>Spermatophyta</taxon>
        <taxon>Magnoliopsida</taxon>
        <taxon>Liliopsida</taxon>
        <taxon>Zingiberales</taxon>
        <taxon>Musaceae</taxon>
        <taxon>Ensete</taxon>
    </lineage>
</organism>
<accession>A0A426XET6</accession>